<dbReference type="Pfam" id="PF04939">
    <property type="entry name" value="RRS1"/>
    <property type="match status" value="1"/>
</dbReference>
<evidence type="ECO:0000256" key="2">
    <source>
        <dbReference type="ARBA" id="ARBA00010077"/>
    </source>
</evidence>
<sequence length="255" mass="29504">MDIADRYLLADLDLGNLLYDDKAPLESNNLTSSDIQELTLSCTQNFLKQFWSLPTEQTDDVLVTLLPEPRYRLPREKQVPKARELTRWERFSRLKGITKHKKPRKVWDESSQGWKPRWGKDRIDNNKEKWVIEVPDNADPYEDQFEKATKERNERRAKNEFSRLKNIARSTKKGQAPPVGVQPEVDASKNHFNRALEIAKRSDASMGLFSAEINEQKIASKTEKKQKKRKTGGKQPKGAGRHAKGKNRGHKKSKK</sequence>
<evidence type="ECO:0000256" key="6">
    <source>
        <dbReference type="SAM" id="MobiDB-lite"/>
    </source>
</evidence>
<evidence type="ECO:0000256" key="5">
    <source>
        <dbReference type="RuleBase" id="RU364132"/>
    </source>
</evidence>
<feature type="compositionally biased region" description="Basic and acidic residues" evidence="6">
    <location>
        <begin position="148"/>
        <end position="163"/>
    </location>
</feature>
<evidence type="ECO:0000313" key="7">
    <source>
        <dbReference type="EMBL" id="JAP46569.1"/>
    </source>
</evidence>
<dbReference type="EMBL" id="GEEE01016656">
    <property type="protein sequence ID" value="JAP46569.1"/>
    <property type="molecule type" value="Transcribed_RNA"/>
</dbReference>
<dbReference type="AlphaFoldDB" id="A0A0X3P3U0"/>
<dbReference type="GO" id="GO:0005634">
    <property type="term" value="C:nucleus"/>
    <property type="evidence" value="ECO:0007669"/>
    <property type="project" value="UniProtKB-SubCell"/>
</dbReference>
<protein>
    <recommendedName>
        <fullName evidence="5">Ribosome biogenesis regulatory protein</fullName>
    </recommendedName>
</protein>
<dbReference type="GO" id="GO:0042254">
    <property type="term" value="P:ribosome biogenesis"/>
    <property type="evidence" value="ECO:0007669"/>
    <property type="project" value="UniProtKB-KW"/>
</dbReference>
<feature type="region of interest" description="Disordered" evidence="6">
    <location>
        <begin position="203"/>
        <end position="255"/>
    </location>
</feature>
<dbReference type="InterPro" id="IPR007023">
    <property type="entry name" value="Ribosom_reg"/>
</dbReference>
<reference evidence="7" key="1">
    <citation type="submission" date="2016-01" db="EMBL/GenBank/DDBJ databases">
        <title>Reference transcriptome for the parasite Schistocephalus solidus: insights into the molecular evolution of parasitism.</title>
        <authorList>
            <person name="Hebert F.O."/>
            <person name="Grambauer S."/>
            <person name="Barber I."/>
            <person name="Landry C.R."/>
            <person name="Aubin-Horth N."/>
        </authorList>
    </citation>
    <scope>NUCLEOTIDE SEQUENCE</scope>
</reference>
<gene>
    <name evidence="7" type="primary">RRS1</name>
    <name evidence="7" type="ORF">TR139151</name>
</gene>
<comment type="similarity">
    <text evidence="2 5">Belongs to the RRS1 family.</text>
</comment>
<feature type="compositionally biased region" description="Basic and acidic residues" evidence="6">
    <location>
        <begin position="214"/>
        <end position="223"/>
    </location>
</feature>
<feature type="region of interest" description="Disordered" evidence="6">
    <location>
        <begin position="148"/>
        <end position="187"/>
    </location>
</feature>
<comment type="subcellular location">
    <subcellularLocation>
        <location evidence="1 5">Nucleus</location>
    </subcellularLocation>
</comment>
<evidence type="ECO:0000256" key="3">
    <source>
        <dbReference type="ARBA" id="ARBA00022517"/>
    </source>
</evidence>
<keyword evidence="4 5" id="KW-0539">Nucleus</keyword>
<organism evidence="7">
    <name type="scientific">Schistocephalus solidus</name>
    <name type="common">Tapeworm</name>
    <dbReference type="NCBI Taxonomy" id="70667"/>
    <lineage>
        <taxon>Eukaryota</taxon>
        <taxon>Metazoa</taxon>
        <taxon>Spiralia</taxon>
        <taxon>Lophotrochozoa</taxon>
        <taxon>Platyhelminthes</taxon>
        <taxon>Cestoda</taxon>
        <taxon>Eucestoda</taxon>
        <taxon>Diphyllobothriidea</taxon>
        <taxon>Diphyllobothriidae</taxon>
        <taxon>Schistocephalus</taxon>
    </lineage>
</organism>
<evidence type="ECO:0000256" key="4">
    <source>
        <dbReference type="ARBA" id="ARBA00023242"/>
    </source>
</evidence>
<feature type="compositionally biased region" description="Basic residues" evidence="6">
    <location>
        <begin position="239"/>
        <end position="255"/>
    </location>
</feature>
<proteinExistence type="inferred from homology"/>
<evidence type="ECO:0000256" key="1">
    <source>
        <dbReference type="ARBA" id="ARBA00004123"/>
    </source>
</evidence>
<keyword evidence="3 5" id="KW-0690">Ribosome biogenesis</keyword>
<name>A0A0X3P3U0_SCHSO</name>
<accession>A0A0X3P3U0</accession>
<comment type="function">
    <text evidence="5">Involved in ribosomal large subunit assembly.</text>
</comment>